<name>A0A8I1KG44_9GAMM</name>
<dbReference type="AlphaFoldDB" id="A0A8I1KG44"/>
<organism evidence="5 6">
    <name type="scientific">Idiomarina abyssalis</name>
    <dbReference type="NCBI Taxonomy" id="86102"/>
    <lineage>
        <taxon>Bacteria</taxon>
        <taxon>Pseudomonadati</taxon>
        <taxon>Pseudomonadota</taxon>
        <taxon>Gammaproteobacteria</taxon>
        <taxon>Alteromonadales</taxon>
        <taxon>Idiomarinaceae</taxon>
        <taxon>Idiomarina</taxon>
    </lineage>
</organism>
<keyword evidence="7" id="KW-1185">Reference proteome</keyword>
<dbReference type="PANTHER" id="PTHR44186">
    <property type="match status" value="1"/>
</dbReference>
<dbReference type="EMBL" id="JAEMOS010000039">
    <property type="protein sequence ID" value="MBJ7267627.1"/>
    <property type="molecule type" value="Genomic_DNA"/>
</dbReference>
<evidence type="ECO:0000313" key="7">
    <source>
        <dbReference type="Proteomes" id="UP000655994"/>
    </source>
</evidence>
<evidence type="ECO:0000313" key="5">
    <source>
        <dbReference type="EMBL" id="MBJ7315318.1"/>
    </source>
</evidence>
<evidence type="ECO:0000256" key="1">
    <source>
        <dbReference type="ARBA" id="ARBA00022737"/>
    </source>
</evidence>
<dbReference type="InterPro" id="IPR011990">
    <property type="entry name" value="TPR-like_helical_dom_sf"/>
</dbReference>
<dbReference type="EMBL" id="JAEMOP010000002">
    <property type="protein sequence ID" value="MBJ7315318.1"/>
    <property type="molecule type" value="Genomic_DNA"/>
</dbReference>
<sequence>MRAALLLIAVVLYGCTANPEQSVSEGKDVRLQLGLAYLAQGKLKLAHPHLQTALKNNPQSLDANLALGQWYLSTNDVDSALSLYQQALSWQPMSGALYNNYAVALCVAGDWKTALTYFDKVRLDSKYRHHDRARKNRAECLARGSHDAAQP</sequence>
<evidence type="ECO:0000313" key="4">
    <source>
        <dbReference type="EMBL" id="MBJ7267627.1"/>
    </source>
</evidence>
<comment type="caution">
    <text evidence="5">The sequence shown here is derived from an EMBL/GenBank/DDBJ whole genome shotgun (WGS) entry which is preliminary data.</text>
</comment>
<gene>
    <name evidence="4" type="ORF">JHC10_11840</name>
    <name evidence="5" type="ORF">JHC11_04850</name>
</gene>
<dbReference type="Pfam" id="PF13432">
    <property type="entry name" value="TPR_16"/>
    <property type="match status" value="1"/>
</dbReference>
<dbReference type="InterPro" id="IPR019734">
    <property type="entry name" value="TPR_rpt"/>
</dbReference>
<keyword evidence="2 3" id="KW-0802">TPR repeat</keyword>
<dbReference type="PANTHER" id="PTHR44186:SF1">
    <property type="entry name" value="BARDET-BIEDL SYNDROME 4 PROTEIN"/>
    <property type="match status" value="1"/>
</dbReference>
<proteinExistence type="predicted"/>
<dbReference type="PROSITE" id="PS50005">
    <property type="entry name" value="TPR"/>
    <property type="match status" value="2"/>
</dbReference>
<dbReference type="RefSeq" id="WP_199494911.1">
    <property type="nucleotide sequence ID" value="NZ_JAEMOO010000003.1"/>
</dbReference>
<reference evidence="5 7" key="1">
    <citation type="submission" date="2020-09" db="EMBL/GenBank/DDBJ databases">
        <title>Draft Genomes of Bacterial Isolates from North Pond Shallow Sediments.</title>
        <authorList>
            <person name="Kiel Reese B."/>
            <person name="Mullis M."/>
            <person name="Weisend R.E."/>
        </authorList>
    </citation>
    <scope>NUCLEOTIDE SEQUENCE</scope>
    <source>
        <strain evidence="5">KJE-2</strain>
        <strain evidence="4 7">KJE-3</strain>
    </source>
</reference>
<feature type="repeat" description="TPR" evidence="3">
    <location>
        <begin position="27"/>
        <end position="60"/>
    </location>
</feature>
<accession>A0A8I1KG44</accession>
<evidence type="ECO:0000256" key="3">
    <source>
        <dbReference type="PROSITE-ProRule" id="PRU00339"/>
    </source>
</evidence>
<keyword evidence="1" id="KW-0677">Repeat</keyword>
<evidence type="ECO:0000313" key="6">
    <source>
        <dbReference type="Proteomes" id="UP000621390"/>
    </source>
</evidence>
<dbReference type="Proteomes" id="UP000621390">
    <property type="component" value="Unassembled WGS sequence"/>
</dbReference>
<dbReference type="PROSITE" id="PS51257">
    <property type="entry name" value="PROKAR_LIPOPROTEIN"/>
    <property type="match status" value="1"/>
</dbReference>
<evidence type="ECO:0000256" key="2">
    <source>
        <dbReference type="ARBA" id="ARBA00022803"/>
    </source>
</evidence>
<dbReference type="Gene3D" id="1.25.40.10">
    <property type="entry name" value="Tetratricopeptide repeat domain"/>
    <property type="match status" value="1"/>
</dbReference>
<feature type="repeat" description="TPR" evidence="3">
    <location>
        <begin position="61"/>
        <end position="94"/>
    </location>
</feature>
<protein>
    <submittedName>
        <fullName evidence="5">Tetratricopeptide repeat protein</fullName>
    </submittedName>
</protein>
<dbReference type="SUPFAM" id="SSF48452">
    <property type="entry name" value="TPR-like"/>
    <property type="match status" value="1"/>
</dbReference>
<dbReference type="Proteomes" id="UP000655994">
    <property type="component" value="Unassembled WGS sequence"/>
</dbReference>